<evidence type="ECO:0000313" key="5">
    <source>
        <dbReference type="Proteomes" id="UP000322899"/>
    </source>
</evidence>
<feature type="signal peptide" evidence="3">
    <location>
        <begin position="1"/>
        <end position="18"/>
    </location>
</feature>
<protein>
    <submittedName>
        <fullName evidence="4">Uncharacterized protein</fullName>
    </submittedName>
</protein>
<feature type="coiled-coil region" evidence="1">
    <location>
        <begin position="233"/>
        <end position="260"/>
    </location>
</feature>
<dbReference type="Proteomes" id="UP000322899">
    <property type="component" value="Unassembled WGS sequence"/>
</dbReference>
<comment type="caution">
    <text evidence="4">The sequence shown here is derived from an EMBL/GenBank/DDBJ whole genome shotgun (WGS) entry which is preliminary data.</text>
</comment>
<keyword evidence="1" id="KW-0175">Coiled coil</keyword>
<sequence>MRFVLAAALVAAVSASQATHSLSQDDKTAPAKAPVEPAGPASRAEMIASPDYRTNGKPLEQAIASSVHRAVMQGQAAVLKAEGSTATEMPSTDKQALEDDRASFDAVYDDHRAALGRMNWNTRSSYKKDEWAAAAPAAAAPAAPADAAPAATPAAPADAAPAADAPAALLQLSQEPEVASADGASGRPAGADGPESHLLRMEPVPGASARAVDVFPLNEVGGNLANTANYANMHSYQEDLRELVKELDSSEARAQALRLMIVEKDNFLEGLQKRERLLRLDMTEHKNTLAALSSHVQAVEARIERLKQERQVAEIAAQKHQFEIASMKLQSEVNNVQQVSGALDERIRRLGAGIAANQADEVKSMRLSLQPTVAAGEESDNGAANAAAAAIPVMSLLQGSSAAGKHLRGAQAAA</sequence>
<feature type="region of interest" description="Disordered" evidence="2">
    <location>
        <begin position="16"/>
        <end position="45"/>
    </location>
</feature>
<reference evidence="4 5" key="1">
    <citation type="submission" date="2019-07" db="EMBL/GenBank/DDBJ databases">
        <title>Genomes of Cafeteria roenbergensis.</title>
        <authorList>
            <person name="Fischer M.G."/>
            <person name="Hackl T."/>
            <person name="Roman M."/>
        </authorList>
    </citation>
    <scope>NUCLEOTIDE SEQUENCE [LARGE SCALE GENOMIC DNA]</scope>
    <source>
        <strain evidence="4 5">E4-10P</strain>
    </source>
</reference>
<name>A0A5A8DHS0_CAFRO</name>
<evidence type="ECO:0000256" key="1">
    <source>
        <dbReference type="SAM" id="Coils"/>
    </source>
</evidence>
<feature type="region of interest" description="Disordered" evidence="2">
    <location>
        <begin position="176"/>
        <end position="200"/>
    </location>
</feature>
<organism evidence="4 5">
    <name type="scientific">Cafeteria roenbergensis</name>
    <name type="common">Marine flagellate</name>
    <dbReference type="NCBI Taxonomy" id="33653"/>
    <lineage>
        <taxon>Eukaryota</taxon>
        <taxon>Sar</taxon>
        <taxon>Stramenopiles</taxon>
        <taxon>Bigyra</taxon>
        <taxon>Opalozoa</taxon>
        <taxon>Bicosoecida</taxon>
        <taxon>Cafeteriaceae</taxon>
        <taxon>Cafeteria</taxon>
    </lineage>
</organism>
<accession>A0A5A8DHS0</accession>
<feature type="chain" id="PRO_5023114218" evidence="3">
    <location>
        <begin position="19"/>
        <end position="414"/>
    </location>
</feature>
<feature type="coiled-coil region" evidence="1">
    <location>
        <begin position="289"/>
        <end position="323"/>
    </location>
</feature>
<proteinExistence type="predicted"/>
<evidence type="ECO:0000313" key="4">
    <source>
        <dbReference type="EMBL" id="KAA0163750.1"/>
    </source>
</evidence>
<evidence type="ECO:0000256" key="2">
    <source>
        <dbReference type="SAM" id="MobiDB-lite"/>
    </source>
</evidence>
<gene>
    <name evidence="4" type="ORF">FNF27_07885</name>
</gene>
<dbReference type="AlphaFoldDB" id="A0A5A8DHS0"/>
<keyword evidence="3" id="KW-0732">Signal</keyword>
<evidence type="ECO:0000256" key="3">
    <source>
        <dbReference type="SAM" id="SignalP"/>
    </source>
</evidence>
<dbReference type="EMBL" id="VLTO01000108">
    <property type="protein sequence ID" value="KAA0163750.1"/>
    <property type="molecule type" value="Genomic_DNA"/>
</dbReference>